<feature type="region of interest" description="Disordered" evidence="1">
    <location>
        <begin position="397"/>
        <end position="439"/>
    </location>
</feature>
<sequence length="1249" mass="138673">MQTANWRIERGSSALLGRFRVVSSSNRFQSEEVLERDRQRQRAAACDLRSRGGGRHNASPARSHAAALFFGQGIQEDPVHLPPGALQHVARPPSRSMHIMPNNAAGPVNEIIGAHAGEEGASQQDSDEGSSATSSEEEGTELQSDDEGGAGSGGRRRSSKESEVWKPAMPRKHIPQVLSIKRKVEDLPDINTLYEPRELAQLFKCVDAYVHLVLPPGGSSVAHSPDMFLASMLASLGSGSPTGRPITPSTDVGGAGTGYLRDREGPLVLRPIFCRFLLASKLCGSRDSPHRYQDCVAAFDAHATRYEAFFGMPRNLLLRVLSGIVLPPGCEASLMASAFSDKVVRQLPPQVRRFLDHHLRTANSHCEARRKALDESISRLPFVESLLWIDPTTLPKVEEDEEKEKDKEKDKEKEKEPPEKPKSRKAERLRNTDKRKMSVNIELPEETVPILKAPEATLRLPPQGMWPPLPPRYVISERGLQQWKDGIRQWEEEVNQQSSSHLRALYENTARVVLGELLSSQLLEPEVLHFVSRFLPLFSRIFDEYADEHMADYQPTDPSALASSSSECGSDAPATEAAGQAPGAPAEGAEKRGSMLGGGQRRPNLILPTRNVANAANRGGEEKLPPAKFLKPREGPPDMMSFHAFFSFCVEFELFPNHASYDELRQIYDSAETAEELVVAELQIPRRRVTKEASAAAAALLPQVELGFLEKPLHEMTDLEQHAAFFFAALETWLASRFMRLADLVVQRMPFCLEELEDVRPPPSPSRVIRRLRSFKEKDEATPSPSTPQGEARGEAPKKRKEAMFKEGRKNSAGNAGQRMTQLPPSLTLSASELLEIASPPGQRLISTAQLEQCFAMLLPMAPKGQPVEITVYQLDKVLTKAKAARDRASVADCFMLKPEQMLSSSERATRLFLEALDDKILERESRGGSSRLESFFGPANSDQEVSAGTFIQKAVSMALSPDCIPTEKDLATGLAQLGAKSNGTMSRQVAFRALALAREHRRRQKLQLTQARSTLLAQQVKRSTWVPEGSRPTSAAPGLVALGQPQIRKAFRCAAFVECLVKLALHRLGAKGSLELQRGAPTWWKCTWLLNHLGMRFVERVQTNRHQRILRNLVGEEHPPVKLQELDFWWYQMHLTNRPRYVFPLDRLVISTPDLFEPIKAEAKIMVNEDRRGICPECQEQRSPSGWGTPGCLGCSEIESFCLPFEGHIFAPLVRNPDVADTKSTPNSLGDEDISAKFPFGEMLNIIQ</sequence>
<feature type="compositionally biased region" description="Basic and acidic residues" evidence="1">
    <location>
        <begin position="404"/>
        <end position="436"/>
    </location>
</feature>
<dbReference type="Proteomes" id="UP000186817">
    <property type="component" value="Unassembled WGS sequence"/>
</dbReference>
<proteinExistence type="predicted"/>
<evidence type="ECO:0000313" key="2">
    <source>
        <dbReference type="EMBL" id="OLP84549.1"/>
    </source>
</evidence>
<organism evidence="2 3">
    <name type="scientific">Symbiodinium microadriaticum</name>
    <name type="common">Dinoflagellate</name>
    <name type="synonym">Zooxanthella microadriatica</name>
    <dbReference type="NCBI Taxonomy" id="2951"/>
    <lineage>
        <taxon>Eukaryota</taxon>
        <taxon>Sar</taxon>
        <taxon>Alveolata</taxon>
        <taxon>Dinophyceae</taxon>
        <taxon>Suessiales</taxon>
        <taxon>Symbiodiniaceae</taxon>
        <taxon>Symbiodinium</taxon>
    </lineage>
</organism>
<name>A0A1Q9CNP4_SYMMI</name>
<feature type="compositionally biased region" description="Acidic residues" evidence="1">
    <location>
        <begin position="135"/>
        <end position="148"/>
    </location>
</feature>
<dbReference type="AlphaFoldDB" id="A0A1Q9CNP4"/>
<gene>
    <name evidence="2" type="ORF">AK812_SmicGene34559</name>
</gene>
<accession>A0A1Q9CNP4</accession>
<keyword evidence="3" id="KW-1185">Reference proteome</keyword>
<feature type="region of interest" description="Disordered" evidence="1">
    <location>
        <begin position="773"/>
        <end position="801"/>
    </location>
</feature>
<feature type="region of interest" description="Disordered" evidence="1">
    <location>
        <begin position="553"/>
        <end position="607"/>
    </location>
</feature>
<evidence type="ECO:0000256" key="1">
    <source>
        <dbReference type="SAM" id="MobiDB-lite"/>
    </source>
</evidence>
<dbReference type="EMBL" id="LSRX01001033">
    <property type="protein sequence ID" value="OLP84549.1"/>
    <property type="molecule type" value="Genomic_DNA"/>
</dbReference>
<dbReference type="OrthoDB" id="434017at2759"/>
<feature type="compositionally biased region" description="Basic and acidic residues" evidence="1">
    <location>
        <begin position="792"/>
        <end position="801"/>
    </location>
</feature>
<dbReference type="OMA" id="GIRQWEE"/>
<protein>
    <submittedName>
        <fullName evidence="2">Uncharacterized protein</fullName>
    </submittedName>
</protein>
<comment type="caution">
    <text evidence="2">The sequence shown here is derived from an EMBL/GenBank/DDBJ whole genome shotgun (WGS) entry which is preliminary data.</text>
</comment>
<evidence type="ECO:0000313" key="3">
    <source>
        <dbReference type="Proteomes" id="UP000186817"/>
    </source>
</evidence>
<reference evidence="2 3" key="1">
    <citation type="submission" date="2016-02" db="EMBL/GenBank/DDBJ databases">
        <title>Genome analysis of coral dinoflagellate symbionts highlights evolutionary adaptations to a symbiotic lifestyle.</title>
        <authorList>
            <person name="Aranda M."/>
            <person name="Li Y."/>
            <person name="Liew Y.J."/>
            <person name="Baumgarten S."/>
            <person name="Simakov O."/>
            <person name="Wilson M."/>
            <person name="Piel J."/>
            <person name="Ashoor H."/>
            <person name="Bougouffa S."/>
            <person name="Bajic V.B."/>
            <person name="Ryu T."/>
            <person name="Ravasi T."/>
            <person name="Bayer T."/>
            <person name="Micklem G."/>
            <person name="Kim H."/>
            <person name="Bhak J."/>
            <person name="Lajeunesse T.C."/>
            <person name="Voolstra C.R."/>
        </authorList>
    </citation>
    <scope>NUCLEOTIDE SEQUENCE [LARGE SCALE GENOMIC DNA]</scope>
    <source>
        <strain evidence="2 3">CCMP2467</strain>
    </source>
</reference>
<feature type="compositionally biased region" description="Low complexity" evidence="1">
    <location>
        <begin position="559"/>
        <end position="587"/>
    </location>
</feature>
<feature type="region of interest" description="Disordered" evidence="1">
    <location>
        <begin position="118"/>
        <end position="170"/>
    </location>
</feature>